<evidence type="ECO:0000256" key="5">
    <source>
        <dbReference type="ARBA" id="ARBA00022842"/>
    </source>
</evidence>
<gene>
    <name evidence="9" type="ORF">J2S20_001737</name>
</gene>
<name>A0AAE3VBA9_9FIRM</name>
<dbReference type="RefSeq" id="WP_307255038.1">
    <property type="nucleotide sequence ID" value="NZ_JAUSTO010000011.1"/>
</dbReference>
<evidence type="ECO:0000313" key="10">
    <source>
        <dbReference type="Proteomes" id="UP001241537"/>
    </source>
</evidence>
<organism evidence="9 10">
    <name type="scientific">Moryella indoligenes</name>
    <dbReference type="NCBI Taxonomy" id="371674"/>
    <lineage>
        <taxon>Bacteria</taxon>
        <taxon>Bacillati</taxon>
        <taxon>Bacillota</taxon>
        <taxon>Clostridia</taxon>
        <taxon>Lachnospirales</taxon>
        <taxon>Lachnospiraceae</taxon>
        <taxon>Moryella</taxon>
    </lineage>
</organism>
<dbReference type="EC" id="6.3.5.11" evidence="9"/>
<dbReference type="PANTHER" id="PTHR43873">
    <property type="entry name" value="COBYRINATE A,C-DIAMIDE SYNTHASE"/>
    <property type="match status" value="1"/>
</dbReference>
<evidence type="ECO:0000256" key="6">
    <source>
        <dbReference type="ARBA" id="ARBA00022962"/>
    </source>
</evidence>
<dbReference type="InterPro" id="IPR002586">
    <property type="entry name" value="CobQ/CobB/MinD/ParA_Nub-bd_dom"/>
</dbReference>
<dbReference type="PROSITE" id="PS51274">
    <property type="entry name" value="GATASE_COBBQ"/>
    <property type="match status" value="1"/>
</dbReference>
<dbReference type="InterPro" id="IPR029062">
    <property type="entry name" value="Class_I_gatase-like"/>
</dbReference>
<feature type="domain" description="CobQ/CobB/MinD/ParA nucleotide binding" evidence="7">
    <location>
        <begin position="4"/>
        <end position="41"/>
    </location>
</feature>
<dbReference type="SUPFAM" id="SSF52317">
    <property type="entry name" value="Class I glutamine amidotransferase-like"/>
    <property type="match status" value="1"/>
</dbReference>
<protein>
    <submittedName>
        <fullName evidence="9">Cobyrinic acid a,c-diamide synthase</fullName>
        <ecNumber evidence="9">6.3.5.11</ecNumber>
        <ecNumber evidence="9">6.3.5.9</ecNumber>
    </submittedName>
</protein>
<dbReference type="GO" id="GO:0043802">
    <property type="term" value="F:hydrogenobyrinic acid a,c-diamide synthase (glutamine-hydrolysing) activity"/>
    <property type="evidence" value="ECO:0007669"/>
    <property type="project" value="UniProtKB-EC"/>
</dbReference>
<evidence type="ECO:0000256" key="4">
    <source>
        <dbReference type="ARBA" id="ARBA00022840"/>
    </source>
</evidence>
<reference evidence="9" key="1">
    <citation type="submission" date="2023-07" db="EMBL/GenBank/DDBJ databases">
        <title>Genomic Encyclopedia of Type Strains, Phase IV (KMG-IV): sequencing the most valuable type-strain genomes for metagenomic binning, comparative biology and taxonomic classification.</title>
        <authorList>
            <person name="Goeker M."/>
        </authorList>
    </citation>
    <scope>NUCLEOTIDE SEQUENCE</scope>
    <source>
        <strain evidence="9">DSM 19659</strain>
    </source>
</reference>
<dbReference type="NCBIfam" id="TIGR00379">
    <property type="entry name" value="cobB"/>
    <property type="match status" value="1"/>
</dbReference>
<dbReference type="InterPro" id="IPR027417">
    <property type="entry name" value="P-loop_NTPase"/>
</dbReference>
<evidence type="ECO:0000256" key="1">
    <source>
        <dbReference type="ARBA" id="ARBA00001946"/>
    </source>
</evidence>
<keyword evidence="3" id="KW-0547">Nucleotide-binding</keyword>
<evidence type="ECO:0000259" key="7">
    <source>
        <dbReference type="Pfam" id="PF01656"/>
    </source>
</evidence>
<dbReference type="Gene3D" id="3.40.50.880">
    <property type="match status" value="1"/>
</dbReference>
<dbReference type="Pfam" id="PF07685">
    <property type="entry name" value="GATase_3"/>
    <property type="match status" value="1"/>
</dbReference>
<dbReference type="PANTHER" id="PTHR43873:SF1">
    <property type="entry name" value="COBYRINATE A,C-DIAMIDE SYNTHASE"/>
    <property type="match status" value="1"/>
</dbReference>
<keyword evidence="4" id="KW-0067">ATP-binding</keyword>
<dbReference type="InterPro" id="IPR011698">
    <property type="entry name" value="GATase_3"/>
</dbReference>
<dbReference type="InterPro" id="IPR004484">
    <property type="entry name" value="CbiA/CobB_synth"/>
</dbReference>
<sequence length="449" mass="48506">MKKLMVAGMRSGCGKTTVTLGLTALLKDMGFSLQLYKTGPDYIDPMFHSVLSGRPCINLDPWFLDSAGLKKAFFGNASGADFLLVEAAMGLTDGISGEGERGSALQVAEALSLPVLLLVDRGQEAEARLYLDTLPAGRVRGILLNEGGAGHADRAAAADAGGRESERAELPREIAGIPVLGLLPEIPGAALKSRHLGLTVPEDGTEIVRRALLTGRALRGCLDSAELLKLAAGEESYRIAIARDEAFSFFYEENLRLLRECGAEPVFFSPLRDSSLPAGVSGLWLPGGYPELYAEALSANEAMRGDIQDSVRGGLPVVAECGGFMYLMEELESAGGAFWPMCAVLPGRAFRTEKLQRFGYIELEAKCDTLLLKKGERLRSHEFHYWDAEQPGTSVHAEKANGSRSWECVVGSRSMFAGYPHIYLAAFPAAAEHLSEACREFCRRRGRGR</sequence>
<dbReference type="CDD" id="cd03130">
    <property type="entry name" value="GATase1_CobB"/>
    <property type="match status" value="1"/>
</dbReference>
<evidence type="ECO:0000313" key="9">
    <source>
        <dbReference type="EMBL" id="MDQ0153030.1"/>
    </source>
</evidence>
<keyword evidence="5" id="KW-0460">Magnesium</keyword>
<feature type="domain" description="CobB/CobQ-like glutamine amidotransferase" evidence="8">
    <location>
        <begin position="238"/>
        <end position="426"/>
    </location>
</feature>
<dbReference type="Gene3D" id="3.40.50.300">
    <property type="entry name" value="P-loop containing nucleotide triphosphate hydrolases"/>
    <property type="match status" value="1"/>
</dbReference>
<dbReference type="EMBL" id="JAUSTO010000011">
    <property type="protein sequence ID" value="MDQ0153030.1"/>
    <property type="molecule type" value="Genomic_DNA"/>
</dbReference>
<keyword evidence="6" id="KW-0315">Glutamine amidotransferase</keyword>
<proteinExistence type="predicted"/>
<evidence type="ECO:0000259" key="8">
    <source>
        <dbReference type="Pfam" id="PF07685"/>
    </source>
</evidence>
<comment type="cofactor">
    <cofactor evidence="1">
        <name>Mg(2+)</name>
        <dbReference type="ChEBI" id="CHEBI:18420"/>
    </cofactor>
</comment>
<dbReference type="SUPFAM" id="SSF52540">
    <property type="entry name" value="P-loop containing nucleoside triphosphate hydrolases"/>
    <property type="match status" value="1"/>
</dbReference>
<dbReference type="Proteomes" id="UP001241537">
    <property type="component" value="Unassembled WGS sequence"/>
</dbReference>
<comment type="caution">
    <text evidence="9">The sequence shown here is derived from an EMBL/GenBank/DDBJ whole genome shotgun (WGS) entry which is preliminary data.</text>
</comment>
<evidence type="ECO:0000256" key="3">
    <source>
        <dbReference type="ARBA" id="ARBA00022741"/>
    </source>
</evidence>
<keyword evidence="2 9" id="KW-0436">Ligase</keyword>
<accession>A0AAE3VBA9</accession>
<dbReference type="GO" id="GO:0042242">
    <property type="term" value="F:cobyrinic acid a,c-diamide synthase activity"/>
    <property type="evidence" value="ECO:0007669"/>
    <property type="project" value="UniProtKB-EC"/>
</dbReference>
<dbReference type="EC" id="6.3.5.9" evidence="9"/>
<evidence type="ECO:0000256" key="2">
    <source>
        <dbReference type="ARBA" id="ARBA00022598"/>
    </source>
</evidence>
<dbReference type="GO" id="GO:0005524">
    <property type="term" value="F:ATP binding"/>
    <property type="evidence" value="ECO:0007669"/>
    <property type="project" value="UniProtKB-KW"/>
</dbReference>
<dbReference type="Pfam" id="PF01656">
    <property type="entry name" value="CbiA"/>
    <property type="match status" value="1"/>
</dbReference>
<keyword evidence="10" id="KW-1185">Reference proteome</keyword>
<dbReference type="AlphaFoldDB" id="A0AAE3VBA9"/>
<dbReference type="NCBIfam" id="NF002204">
    <property type="entry name" value="PRK01077.1"/>
    <property type="match status" value="1"/>
</dbReference>